<dbReference type="FunFam" id="3.40.50.12780:FF:000003">
    <property type="entry name" value="Long-chain-fatty-acid--CoA ligase FadD"/>
    <property type="match status" value="1"/>
</dbReference>
<evidence type="ECO:0000256" key="1">
    <source>
        <dbReference type="ARBA" id="ARBA00006432"/>
    </source>
</evidence>
<dbReference type="GO" id="GO:0031956">
    <property type="term" value="F:medium-chain fatty acid-CoA ligase activity"/>
    <property type="evidence" value="ECO:0007669"/>
    <property type="project" value="TreeGrafter"/>
</dbReference>
<name>A0A8K0F4N1_ANDGO</name>
<dbReference type="PANTHER" id="PTHR43201">
    <property type="entry name" value="ACYL-COA SYNTHETASE"/>
    <property type="match status" value="1"/>
</dbReference>
<dbReference type="EMBL" id="VRVR01000003">
    <property type="protein sequence ID" value="KAF0853097.1"/>
    <property type="molecule type" value="Genomic_DNA"/>
</dbReference>
<reference evidence="5" key="1">
    <citation type="submission" date="2019-09" db="EMBL/GenBank/DDBJ databases">
        <title>The Mitochondrial Proteome of the Jakobid, Andalucia godoyi, a Protist With the Most Gene-Rich and Bacteria-Like Mitochondrial Genome.</title>
        <authorList>
            <person name="Gray M.W."/>
            <person name="Burger G."/>
            <person name="Derelle R."/>
            <person name="Klimes V."/>
            <person name="Leger M."/>
            <person name="Sarrasin M."/>
            <person name="Vlcek C."/>
            <person name="Roger A.J."/>
            <person name="Elias M."/>
            <person name="Lang B.F."/>
        </authorList>
    </citation>
    <scope>NUCLEOTIDE SEQUENCE</scope>
    <source>
        <strain evidence="5">And28</strain>
    </source>
</reference>
<keyword evidence="2" id="KW-0436">Ligase</keyword>
<dbReference type="InterPro" id="IPR025110">
    <property type="entry name" value="AMP-bd_C"/>
</dbReference>
<dbReference type="SUPFAM" id="SSF56801">
    <property type="entry name" value="Acetyl-CoA synthetase-like"/>
    <property type="match status" value="1"/>
</dbReference>
<dbReference type="Proteomes" id="UP000799049">
    <property type="component" value="Unassembled WGS sequence"/>
</dbReference>
<dbReference type="PANTHER" id="PTHR43201:SF30">
    <property type="entry name" value="AMP-DEPENDENT SYNTHETASE_LIGASE DOMAIN-CONTAINING PROTEIN"/>
    <property type="match status" value="1"/>
</dbReference>
<dbReference type="Pfam" id="PF00501">
    <property type="entry name" value="AMP-binding"/>
    <property type="match status" value="1"/>
</dbReference>
<comment type="similarity">
    <text evidence="1">Belongs to the ATP-dependent AMP-binding enzyme family.</text>
</comment>
<dbReference type="Gene3D" id="3.30.300.30">
    <property type="match status" value="1"/>
</dbReference>
<gene>
    <name evidence="5" type="ORF">ANDGO_05432</name>
</gene>
<evidence type="ECO:0000313" key="6">
    <source>
        <dbReference type="Proteomes" id="UP000799049"/>
    </source>
</evidence>
<evidence type="ECO:0000259" key="4">
    <source>
        <dbReference type="Pfam" id="PF13193"/>
    </source>
</evidence>
<feature type="domain" description="AMP-binding enzyme C-terminal" evidence="4">
    <location>
        <begin position="492"/>
        <end position="566"/>
    </location>
</feature>
<evidence type="ECO:0000313" key="5">
    <source>
        <dbReference type="EMBL" id="KAF0853097.1"/>
    </source>
</evidence>
<dbReference type="FunFam" id="3.30.300.30:FF:000008">
    <property type="entry name" value="2,3-dihydroxybenzoate-AMP ligase"/>
    <property type="match status" value="1"/>
</dbReference>
<organism evidence="5 6">
    <name type="scientific">Andalucia godoyi</name>
    <name type="common">Flagellate</name>
    <dbReference type="NCBI Taxonomy" id="505711"/>
    <lineage>
        <taxon>Eukaryota</taxon>
        <taxon>Discoba</taxon>
        <taxon>Jakobida</taxon>
        <taxon>Andalucina</taxon>
        <taxon>Andaluciidae</taxon>
        <taxon>Andalucia</taxon>
    </lineage>
</organism>
<dbReference type="InterPro" id="IPR042099">
    <property type="entry name" value="ANL_N_sf"/>
</dbReference>
<dbReference type="OrthoDB" id="16262at2759"/>
<dbReference type="InterPro" id="IPR000873">
    <property type="entry name" value="AMP-dep_synth/lig_dom"/>
</dbReference>
<dbReference type="InterPro" id="IPR020845">
    <property type="entry name" value="AMP-binding_CS"/>
</dbReference>
<dbReference type="AlphaFoldDB" id="A0A8K0F4N1"/>
<sequence length="582" mass="64357">MGARVGGGTIRLCSTNAVSAASEASLSHLKGPSNTPLLAEHTAQMFSRQVEKYGDRCFVVSLEQRIRYSWNEVWEKAQSLAAGLHQSGFRKGDKLAVWLPNCAEWVVTQIATAMIGVPLVALNPAYRAHELKHALALTECKGLLLRPRLKSSDYFSILKEVLPGMDAARPGEIHSAYIPTLRQVFMLDSHDHHTPPPSCVVPYHDLLIDRPASQLLQQIKSTMMHPDDIINIQMSSGTTGLPKAVALSHRNILNNGYFCGERMQLTDSDRLVIPVPLFHCFGLVLGNLAAMAWGARIIYPSAVFHSESCLRAIETERATAVHGTPTMLIAMLEHAKKYDCSSLRTGIAAGAVVPSEVMKALVREMNLSQMTIAYGMTETSPVSFQTWADTPFREKVETVGLIHPHAEVKIVDPETRKLLPRNTVGELCTKGYLVMQGGYYGQPDKTRETIDEDGFVKTGDLATMNEDGFVRISGRLKEMISRGGEKISPAFVENFLLQYPKIKNVTVLGVPDAKFGEQVCAFVISKDGETISEGELLQFCHGKIAHFQIPRYWIFTDKFTTTANGKVQRYLMRGDAIRMLGL</sequence>
<evidence type="ECO:0000259" key="3">
    <source>
        <dbReference type="Pfam" id="PF00501"/>
    </source>
</evidence>
<dbReference type="GO" id="GO:0006631">
    <property type="term" value="P:fatty acid metabolic process"/>
    <property type="evidence" value="ECO:0007669"/>
    <property type="project" value="TreeGrafter"/>
</dbReference>
<feature type="domain" description="AMP-dependent synthetase/ligase" evidence="3">
    <location>
        <begin position="46"/>
        <end position="437"/>
    </location>
</feature>
<dbReference type="Pfam" id="PF13193">
    <property type="entry name" value="AMP-binding_C"/>
    <property type="match status" value="1"/>
</dbReference>
<proteinExistence type="inferred from homology"/>
<dbReference type="PROSITE" id="PS00455">
    <property type="entry name" value="AMP_BINDING"/>
    <property type="match status" value="1"/>
</dbReference>
<protein>
    <submittedName>
        <fullName evidence="5">Mitochondrial AMP-binding protein (Fatty-acyl-CoA synthase)</fullName>
    </submittedName>
</protein>
<dbReference type="InterPro" id="IPR045851">
    <property type="entry name" value="AMP-bd_C_sf"/>
</dbReference>
<comment type="caution">
    <text evidence="5">The sequence shown here is derived from an EMBL/GenBank/DDBJ whole genome shotgun (WGS) entry which is preliminary data.</text>
</comment>
<evidence type="ECO:0000256" key="2">
    <source>
        <dbReference type="ARBA" id="ARBA00022598"/>
    </source>
</evidence>
<keyword evidence="6" id="KW-1185">Reference proteome</keyword>
<dbReference type="Gene3D" id="3.40.50.12780">
    <property type="entry name" value="N-terminal domain of ligase-like"/>
    <property type="match status" value="1"/>
</dbReference>
<accession>A0A8K0F4N1</accession>